<proteinExistence type="predicted"/>
<evidence type="ECO:0000313" key="1">
    <source>
        <dbReference type="EMBL" id="KAF6137486.1"/>
    </source>
</evidence>
<accession>A0A7J7L4D7</accession>
<name>A0A7J7L4D7_9MAGN</name>
<keyword evidence="2" id="KW-1185">Reference proteome</keyword>
<dbReference type="EMBL" id="JACGCM010002653">
    <property type="protein sequence ID" value="KAF6137486.1"/>
    <property type="molecule type" value="Genomic_DNA"/>
</dbReference>
<sequence>MNQKLKGYRYLARFLKRPIFYEMVSTGGRYTDERLLVSGNYEFDQKDPEVPLKRKAFHLALKESGKKVEVEEELYGDRYYVGGVFCHKNEKKEGERGSTSVAKSKKEFRQSTAEGVDKLAVVGSGLLPRGSSSVPPKKTTGRTSKKKFVEEFDVELQKTIESYSVRADVLKKDMMDCMVGIDSLDTFLSERQRNFVKLKALMGEAIGHVVASGELANQYKSEANKAKEAALAETKKVLEKEKKDALAVQKAAHDKDVREQVADARRAIKLEQNKLHEEVTAGDRASSLFLGRMLDLRVIYHVADSFEPLKLAIEVVEAFTELARPKTSIALRNKTSMALPVLMRSTYVELIPGPDFARLLWAFSMRLFPFVTLECGYADLPVFEFFLRPFFLLVCPDLLRVLSCLQLQSVELSLTIECWLILVKSGEYETTVMMSDLLDTQWVYGLRGGRLESLHSNCIIHRGMKLQNILIGVGCILKMFQIMEFKDKFWGFKLFEIAFKATPIARVSRLTASRGILQWNHTYVLFITSTSTAAALYKEKYQIVAAFAVEDNIKQKVYTQEGKISRLYGWGTHESPKRVFDAVLFTNEVTEISSSLLNHDSLMGLLLEGLRKGKTRLLRRRISGLLWISRIEVQLLSLMPVVDKLPLLSMHLRMTWIVYLTLLTYDTRLARRNEILRLS</sequence>
<organism evidence="1 2">
    <name type="scientific">Kingdonia uniflora</name>
    <dbReference type="NCBI Taxonomy" id="39325"/>
    <lineage>
        <taxon>Eukaryota</taxon>
        <taxon>Viridiplantae</taxon>
        <taxon>Streptophyta</taxon>
        <taxon>Embryophyta</taxon>
        <taxon>Tracheophyta</taxon>
        <taxon>Spermatophyta</taxon>
        <taxon>Magnoliopsida</taxon>
        <taxon>Ranunculales</taxon>
        <taxon>Circaeasteraceae</taxon>
        <taxon>Kingdonia</taxon>
    </lineage>
</organism>
<protein>
    <submittedName>
        <fullName evidence="1">Uncharacterized protein</fullName>
    </submittedName>
</protein>
<dbReference type="AlphaFoldDB" id="A0A7J7L4D7"/>
<evidence type="ECO:0000313" key="2">
    <source>
        <dbReference type="Proteomes" id="UP000541444"/>
    </source>
</evidence>
<gene>
    <name evidence="1" type="ORF">GIB67_023245</name>
</gene>
<reference evidence="1 2" key="1">
    <citation type="journal article" date="2020" name="IScience">
        <title>Genome Sequencing of the Endangered Kingdonia uniflora (Circaeasteraceae, Ranunculales) Reveals Potential Mechanisms of Evolutionary Specialization.</title>
        <authorList>
            <person name="Sun Y."/>
            <person name="Deng T."/>
            <person name="Zhang A."/>
            <person name="Moore M.J."/>
            <person name="Landis J.B."/>
            <person name="Lin N."/>
            <person name="Zhang H."/>
            <person name="Zhang X."/>
            <person name="Huang J."/>
            <person name="Zhang X."/>
            <person name="Sun H."/>
            <person name="Wang H."/>
        </authorList>
    </citation>
    <scope>NUCLEOTIDE SEQUENCE [LARGE SCALE GENOMIC DNA]</scope>
    <source>
        <strain evidence="1">TB1705</strain>
        <tissue evidence="1">Leaf</tissue>
    </source>
</reference>
<comment type="caution">
    <text evidence="1">The sequence shown here is derived from an EMBL/GenBank/DDBJ whole genome shotgun (WGS) entry which is preliminary data.</text>
</comment>
<dbReference type="Proteomes" id="UP000541444">
    <property type="component" value="Unassembled WGS sequence"/>
</dbReference>